<dbReference type="GO" id="GO:0046961">
    <property type="term" value="F:proton-transporting ATPase activity, rotational mechanism"/>
    <property type="evidence" value="ECO:0007669"/>
    <property type="project" value="InterPro"/>
</dbReference>
<evidence type="ECO:0000313" key="8">
    <source>
        <dbReference type="EMBL" id="KAA6311122.1"/>
    </source>
</evidence>
<gene>
    <name evidence="8" type="ORF">EZS27_037692</name>
</gene>
<keyword evidence="2" id="KW-0813">Transport</keyword>
<dbReference type="InterPro" id="IPR027417">
    <property type="entry name" value="P-loop_NTPase"/>
</dbReference>
<feature type="non-terminal residue" evidence="8">
    <location>
        <position position="122"/>
    </location>
</feature>
<evidence type="ECO:0000256" key="3">
    <source>
        <dbReference type="ARBA" id="ARBA00022741"/>
    </source>
</evidence>
<keyword evidence="4" id="KW-0067">ATP-binding</keyword>
<dbReference type="InterPro" id="IPR022878">
    <property type="entry name" value="V-ATPase_asu"/>
</dbReference>
<dbReference type="GO" id="GO:0046034">
    <property type="term" value="P:ATP metabolic process"/>
    <property type="evidence" value="ECO:0007669"/>
    <property type="project" value="InterPro"/>
</dbReference>
<dbReference type="Gene3D" id="3.40.50.300">
    <property type="entry name" value="P-loop containing nucleotide triphosphate hydrolases"/>
    <property type="match status" value="1"/>
</dbReference>
<accession>A0A5J4PPI0</accession>
<dbReference type="Gene3D" id="2.30.30.650">
    <property type="match status" value="1"/>
</dbReference>
<dbReference type="CDD" id="cd01426">
    <property type="entry name" value="ATP-synt_F1_V1_A1_AB_FliI_N"/>
    <property type="match status" value="1"/>
</dbReference>
<dbReference type="PANTHER" id="PTHR43607:SF1">
    <property type="entry name" value="H(+)-TRANSPORTING TWO-SECTOR ATPASE"/>
    <property type="match status" value="1"/>
</dbReference>
<evidence type="ECO:0000256" key="4">
    <source>
        <dbReference type="ARBA" id="ARBA00022840"/>
    </source>
</evidence>
<dbReference type="AlphaFoldDB" id="A0A5J4PPI0"/>
<evidence type="ECO:0000256" key="5">
    <source>
        <dbReference type="ARBA" id="ARBA00022967"/>
    </source>
</evidence>
<dbReference type="InterPro" id="IPR004100">
    <property type="entry name" value="ATPase_F1/V1/A1_a/bsu_N"/>
</dbReference>
<name>A0A5J4PPI0_9ZZZZ</name>
<dbReference type="FunFam" id="2.30.30.650:FF:000001">
    <property type="entry name" value="V-type ATP synthase alpha chain"/>
    <property type="match status" value="1"/>
</dbReference>
<comment type="caution">
    <text evidence="8">The sequence shown here is derived from an EMBL/GenBank/DDBJ whole genome shotgun (WGS) entry which is preliminary data.</text>
</comment>
<evidence type="ECO:0000256" key="2">
    <source>
        <dbReference type="ARBA" id="ARBA00022448"/>
    </source>
</evidence>
<evidence type="ECO:0000256" key="6">
    <source>
        <dbReference type="ARBA" id="ARBA00023065"/>
    </source>
</evidence>
<dbReference type="GO" id="GO:0005524">
    <property type="term" value="F:ATP binding"/>
    <property type="evidence" value="ECO:0007669"/>
    <property type="project" value="UniProtKB-KW"/>
</dbReference>
<dbReference type="Pfam" id="PF02874">
    <property type="entry name" value="ATP-synt_ab_N"/>
    <property type="match status" value="1"/>
</dbReference>
<keyword evidence="3" id="KW-0547">Nucleotide-binding</keyword>
<organism evidence="8">
    <name type="scientific">termite gut metagenome</name>
    <dbReference type="NCBI Taxonomy" id="433724"/>
    <lineage>
        <taxon>unclassified sequences</taxon>
        <taxon>metagenomes</taxon>
        <taxon>organismal metagenomes</taxon>
    </lineage>
</organism>
<dbReference type="PANTHER" id="PTHR43607">
    <property type="entry name" value="V-TYPE PROTON ATPASE CATALYTIC SUBUNIT A"/>
    <property type="match status" value="1"/>
</dbReference>
<proteinExistence type="inferred from homology"/>
<keyword evidence="6" id="KW-0406">Ion transport</keyword>
<protein>
    <submittedName>
        <fullName evidence="8">V-type ATP synthase alpha chain</fullName>
    </submittedName>
</protein>
<sequence length="122" mass="13463">MATKGTVNGVIANMVTLTVDGPVAQNEICYISTDGDKLMAEVIKVIGANVYVQVFESTRGLKVGTKAEFTGRMLEITLGPGMLSRNYDGLQNDLDKMDGVFLKRGQYTYPLDNEKKWHFVPI</sequence>
<reference evidence="8" key="1">
    <citation type="submission" date="2019-03" db="EMBL/GenBank/DDBJ databases">
        <title>Single cell metagenomics reveals metabolic interactions within the superorganism composed of flagellate Streblomastix strix and complex community of Bacteroidetes bacteria on its surface.</title>
        <authorList>
            <person name="Treitli S.C."/>
            <person name="Kolisko M."/>
            <person name="Husnik F."/>
            <person name="Keeling P."/>
            <person name="Hampl V."/>
        </authorList>
    </citation>
    <scope>NUCLEOTIDE SEQUENCE</scope>
    <source>
        <strain evidence="8">STM</strain>
    </source>
</reference>
<keyword evidence="5" id="KW-1278">Translocase</keyword>
<feature type="domain" description="ATPase F1/V1/A1 complex alpha/beta subunit N-terminal" evidence="7">
    <location>
        <begin position="15"/>
        <end position="71"/>
    </location>
</feature>
<dbReference type="EMBL" id="SNRY01007090">
    <property type="protein sequence ID" value="KAA6311122.1"/>
    <property type="molecule type" value="Genomic_DNA"/>
</dbReference>
<comment type="similarity">
    <text evidence="1">Belongs to the ATPase alpha/beta chains family.</text>
</comment>
<evidence type="ECO:0000259" key="7">
    <source>
        <dbReference type="Pfam" id="PF02874"/>
    </source>
</evidence>
<evidence type="ECO:0000256" key="1">
    <source>
        <dbReference type="ARBA" id="ARBA00008936"/>
    </source>
</evidence>